<gene>
    <name evidence="4" type="ORF">Xbed_01490</name>
</gene>
<dbReference type="STRING" id="40578.Xbed_01490"/>
<evidence type="ECO:0000313" key="5">
    <source>
        <dbReference type="Proteomes" id="UP000194204"/>
    </source>
</evidence>
<dbReference type="Proteomes" id="UP000194204">
    <property type="component" value="Unassembled WGS sequence"/>
</dbReference>
<comment type="subcellular location">
    <subcellularLocation>
        <location evidence="1">Virion</location>
    </subcellularLocation>
</comment>
<dbReference type="AlphaFoldDB" id="A0A1Y2SNA0"/>
<protein>
    <submittedName>
        <fullName evidence="4">Tail protein</fullName>
    </submittedName>
</protein>
<evidence type="ECO:0000259" key="3">
    <source>
        <dbReference type="Pfam" id="PF21882"/>
    </source>
</evidence>
<proteinExistence type="predicted"/>
<keyword evidence="5" id="KW-1185">Reference proteome</keyword>
<dbReference type="Pfam" id="PF21882">
    <property type="entry name" value="Gp53-like_C"/>
    <property type="match status" value="1"/>
</dbReference>
<reference evidence="4 5" key="1">
    <citation type="submission" date="2017-01" db="EMBL/GenBank/DDBJ databases">
        <title>Deconstructing symbiosis and pathogenesis requirements using a combined genomic-metabolomic approach.</title>
        <authorList>
            <person name="Tobias N.J."/>
            <person name="Wolff H."/>
            <person name="Djahanschiri B."/>
            <person name="Ebersberger I."/>
            <person name="Bode H.B."/>
        </authorList>
    </citation>
    <scope>NUCLEOTIDE SEQUENCE [LARGE SCALE GENOMIC DNA]</scope>
    <source>
        <strain evidence="4 5">DSM 4764</strain>
    </source>
</reference>
<keyword evidence="2" id="KW-0945">Host-virus interaction</keyword>
<dbReference type="RefSeq" id="WP_086112280.1">
    <property type="nucleotide sequence ID" value="NZ_CAWNHF010000200.1"/>
</dbReference>
<name>A0A1Y2SNA0_9GAMM</name>
<dbReference type="GO" id="GO:0046718">
    <property type="term" value="P:symbiont entry into host cell"/>
    <property type="evidence" value="ECO:0007669"/>
    <property type="project" value="InterPro"/>
</dbReference>
<dbReference type="InterPro" id="IPR051934">
    <property type="entry name" value="Phage_Tail_Fiber_Structural"/>
</dbReference>
<dbReference type="OrthoDB" id="1921264at2"/>
<dbReference type="EMBL" id="MUBK01000009">
    <property type="protein sequence ID" value="OTA20460.1"/>
    <property type="molecule type" value="Genomic_DNA"/>
</dbReference>
<dbReference type="InterPro" id="IPR054075">
    <property type="entry name" value="Gp53-like_C"/>
</dbReference>
<evidence type="ECO:0000256" key="1">
    <source>
        <dbReference type="ARBA" id="ARBA00004328"/>
    </source>
</evidence>
<dbReference type="PANTHER" id="PTHR35191:SF1">
    <property type="entry name" value="PROPHAGE SIDE TAIL FIBER PROTEIN HOMOLOG STFQ-RELATED"/>
    <property type="match status" value="1"/>
</dbReference>
<feature type="domain" description="Putative tail fiber protein gp53-like C-terminal" evidence="3">
    <location>
        <begin position="149"/>
        <end position="236"/>
    </location>
</feature>
<organism evidence="4 5">
    <name type="scientific">Xenorhabdus beddingii</name>
    <dbReference type="NCBI Taxonomy" id="40578"/>
    <lineage>
        <taxon>Bacteria</taxon>
        <taxon>Pseudomonadati</taxon>
        <taxon>Pseudomonadota</taxon>
        <taxon>Gammaproteobacteria</taxon>
        <taxon>Enterobacterales</taxon>
        <taxon>Morganellaceae</taxon>
        <taxon>Xenorhabdus</taxon>
    </lineage>
</organism>
<dbReference type="PANTHER" id="PTHR35191">
    <property type="entry name" value="PROPHAGE SIDE TAIL FIBER PROTEIN HOMOLOG STFQ-RELATED"/>
    <property type="match status" value="1"/>
</dbReference>
<evidence type="ECO:0000256" key="2">
    <source>
        <dbReference type="ARBA" id="ARBA00022581"/>
    </source>
</evidence>
<dbReference type="GO" id="GO:0019062">
    <property type="term" value="P:virion attachment to host cell"/>
    <property type="evidence" value="ECO:0007669"/>
    <property type="project" value="InterPro"/>
</dbReference>
<comment type="caution">
    <text evidence="4">The sequence shown here is derived from an EMBL/GenBank/DDBJ whole genome shotgun (WGS) entry which is preliminary data.</text>
</comment>
<accession>A0A1Y2SNA0</accession>
<dbReference type="Gene3D" id="2.60.40.3940">
    <property type="match status" value="1"/>
</dbReference>
<dbReference type="InterPro" id="IPR005068">
    <property type="entry name" value="Phage_lambda_Stf-r2"/>
</dbReference>
<dbReference type="Pfam" id="PF03406">
    <property type="entry name" value="Phage_fiber_2"/>
    <property type="match status" value="1"/>
</dbReference>
<sequence>MSIQDKKPDTTTLETDDLVVVPTPKYVKEAIEEHAASRNHPDATLQDKGFVVLSNDTGSDSETMAATPKAVKAAYDLANTANQNALNNNFDLYLEKKQNGDDIPNKAEFVKNIGLSELVYRTVGNGPNQIPDMSFFKRYGDAQNGWVQYPNGLIYQWGVTSTRTYDEVYITFPIQFSSGVSMVSEHDNGGGAVRAIWQINDISLAGFLAINLGTLQRGVGTFNPSALSACQWHAWGF</sequence>
<evidence type="ECO:0000313" key="4">
    <source>
        <dbReference type="EMBL" id="OTA20460.1"/>
    </source>
</evidence>